<protein>
    <recommendedName>
        <fullName evidence="8 10">Proline iminopeptidase</fullName>
        <shortName evidence="8">PIP</shortName>
        <ecNumber evidence="8 10">3.4.11.5</ecNumber>
    </recommendedName>
    <alternativeName>
        <fullName evidence="8">Prolyl aminopeptidase</fullName>
    </alternativeName>
</protein>
<evidence type="ECO:0000256" key="4">
    <source>
        <dbReference type="ARBA" id="ARBA00022438"/>
    </source>
</evidence>
<keyword evidence="5 8" id="KW-0963">Cytoplasm</keyword>
<name>A0A449B4C2_9BACT</name>
<dbReference type="EMBL" id="LR215037">
    <property type="protein sequence ID" value="VEU75454.1"/>
    <property type="molecule type" value="Genomic_DNA"/>
</dbReference>
<evidence type="ECO:0000313" key="13">
    <source>
        <dbReference type="Proteomes" id="UP000290243"/>
    </source>
</evidence>
<reference evidence="12 13" key="1">
    <citation type="submission" date="2019-01" db="EMBL/GenBank/DDBJ databases">
        <authorList>
            <consortium name="Pathogen Informatics"/>
        </authorList>
    </citation>
    <scope>NUCLEOTIDE SEQUENCE [LARGE SCALE GENOMIC DNA]</scope>
    <source>
        <strain evidence="12 13">NCTC10168</strain>
    </source>
</reference>
<dbReference type="NCBIfam" id="TIGR01249">
    <property type="entry name" value="pro_imino_pep_1"/>
    <property type="match status" value="1"/>
</dbReference>
<evidence type="ECO:0000259" key="11">
    <source>
        <dbReference type="Pfam" id="PF00561"/>
    </source>
</evidence>
<keyword evidence="13" id="KW-1185">Reference proteome</keyword>
<dbReference type="RefSeq" id="WP_129646557.1">
    <property type="nucleotide sequence ID" value="NZ_LR215037.1"/>
</dbReference>
<dbReference type="InterPro" id="IPR002410">
    <property type="entry name" value="Peptidase_S33"/>
</dbReference>
<comment type="similarity">
    <text evidence="3 8 10">Belongs to the peptidase S33 family.</text>
</comment>
<dbReference type="OrthoDB" id="53505at2"/>
<comment type="subcellular location">
    <subcellularLocation>
        <location evidence="2 8">Cytoplasm</location>
    </subcellularLocation>
</comment>
<sequence length="313" mass="36843">MFKKYLYPEITPFKLGYLKTPDSENEIYYEVSGNPNGYPILYVHGGPGGGTSEVSRRYFDPEKYKIILFDQRGCGKSKPSMSLKNNTTDFLIKDIEMIREHLKIEKWSLFGGSWGTTLSLVYAINFPKRVDNLILRGTFLARKQDLIWLYQDGTNYFNPTDFERYINIVPLEKRNDVISAYYEMINSNDEEIRKKALIEWARWESINATILDRQFDEKDLKSVFEIALIENHYFKNNCFFEENYILNKINVIKNIPTFIVHGSHDLICWPINSYLLHKNMNNSELYFIENAGHSQREEFITKKLVEITDSLIK</sequence>
<dbReference type="EC" id="3.4.11.5" evidence="8 10"/>
<feature type="active site" description="Proton donor" evidence="9">
    <location>
        <position position="293"/>
    </location>
</feature>
<evidence type="ECO:0000313" key="12">
    <source>
        <dbReference type="EMBL" id="VEU75454.1"/>
    </source>
</evidence>
<dbReference type="Pfam" id="PF00561">
    <property type="entry name" value="Abhydrolase_1"/>
    <property type="match status" value="1"/>
</dbReference>
<dbReference type="GO" id="GO:0004177">
    <property type="term" value="F:aminopeptidase activity"/>
    <property type="evidence" value="ECO:0007669"/>
    <property type="project" value="UniProtKB-UniRule"/>
</dbReference>
<dbReference type="InterPro" id="IPR029058">
    <property type="entry name" value="AB_hydrolase_fold"/>
</dbReference>
<dbReference type="InterPro" id="IPR005944">
    <property type="entry name" value="Pro_iminopeptidase"/>
</dbReference>
<keyword evidence="7 8" id="KW-0378">Hydrolase</keyword>
<evidence type="ECO:0000256" key="9">
    <source>
        <dbReference type="PIRSR" id="PIRSR006431-1"/>
    </source>
</evidence>
<feature type="active site" evidence="9">
    <location>
        <position position="265"/>
    </location>
</feature>
<dbReference type="GO" id="GO:0006508">
    <property type="term" value="P:proteolysis"/>
    <property type="evidence" value="ECO:0007669"/>
    <property type="project" value="UniProtKB-KW"/>
</dbReference>
<dbReference type="PRINTS" id="PR00111">
    <property type="entry name" value="ABHYDROLASE"/>
</dbReference>
<dbReference type="PANTHER" id="PTHR43722">
    <property type="entry name" value="PROLINE IMINOPEPTIDASE"/>
    <property type="match status" value="1"/>
</dbReference>
<dbReference type="PIRSF" id="PIRSF006431">
    <property type="entry name" value="Pept_S33"/>
    <property type="match status" value="1"/>
</dbReference>
<proteinExistence type="inferred from homology"/>
<evidence type="ECO:0000256" key="1">
    <source>
        <dbReference type="ARBA" id="ARBA00001585"/>
    </source>
</evidence>
<feature type="active site" description="Nucleophile" evidence="9">
    <location>
        <position position="113"/>
    </location>
</feature>
<evidence type="ECO:0000256" key="2">
    <source>
        <dbReference type="ARBA" id="ARBA00004496"/>
    </source>
</evidence>
<feature type="domain" description="AB hydrolase-1" evidence="11">
    <location>
        <begin position="38"/>
        <end position="294"/>
    </location>
</feature>
<comment type="catalytic activity">
    <reaction evidence="1 8 10">
        <text>Release of N-terminal proline from a peptide.</text>
        <dbReference type="EC" id="3.4.11.5"/>
    </reaction>
</comment>
<accession>A0A449B4C2</accession>
<dbReference type="KEGG" id="mmau:NCTC10168_00376"/>
<dbReference type="GO" id="GO:0005737">
    <property type="term" value="C:cytoplasm"/>
    <property type="evidence" value="ECO:0007669"/>
    <property type="project" value="UniProtKB-SubCell"/>
</dbReference>
<dbReference type="Gene3D" id="3.40.50.1820">
    <property type="entry name" value="alpha/beta hydrolase"/>
    <property type="match status" value="1"/>
</dbReference>
<evidence type="ECO:0000256" key="10">
    <source>
        <dbReference type="RuleBase" id="RU003421"/>
    </source>
</evidence>
<evidence type="ECO:0000256" key="8">
    <source>
        <dbReference type="PIRNR" id="PIRNR006431"/>
    </source>
</evidence>
<dbReference type="PRINTS" id="PR00793">
    <property type="entry name" value="PROAMNOPTASE"/>
</dbReference>
<dbReference type="SUPFAM" id="SSF53474">
    <property type="entry name" value="alpha/beta-Hydrolases"/>
    <property type="match status" value="1"/>
</dbReference>
<evidence type="ECO:0000256" key="5">
    <source>
        <dbReference type="ARBA" id="ARBA00022490"/>
    </source>
</evidence>
<dbReference type="PANTHER" id="PTHR43722:SF1">
    <property type="entry name" value="PROLINE IMINOPEPTIDASE"/>
    <property type="match status" value="1"/>
</dbReference>
<organism evidence="12 13">
    <name type="scientific">Mycoplasmopsis maculosa</name>
    <dbReference type="NCBI Taxonomy" id="114885"/>
    <lineage>
        <taxon>Bacteria</taxon>
        <taxon>Bacillati</taxon>
        <taxon>Mycoplasmatota</taxon>
        <taxon>Mycoplasmoidales</taxon>
        <taxon>Metamycoplasmataceae</taxon>
        <taxon>Mycoplasmopsis</taxon>
    </lineage>
</organism>
<evidence type="ECO:0000256" key="7">
    <source>
        <dbReference type="ARBA" id="ARBA00022801"/>
    </source>
</evidence>
<evidence type="ECO:0000256" key="6">
    <source>
        <dbReference type="ARBA" id="ARBA00022670"/>
    </source>
</evidence>
<keyword evidence="6 8" id="KW-0645">Protease</keyword>
<dbReference type="Proteomes" id="UP000290243">
    <property type="component" value="Chromosome"/>
</dbReference>
<dbReference type="AlphaFoldDB" id="A0A449B4C2"/>
<gene>
    <name evidence="12" type="primary">pip</name>
    <name evidence="12" type="ORF">NCTC10168_00376</name>
</gene>
<dbReference type="InterPro" id="IPR000073">
    <property type="entry name" value="AB_hydrolase_1"/>
</dbReference>
<keyword evidence="4 8" id="KW-0031">Aminopeptidase</keyword>
<evidence type="ECO:0000256" key="3">
    <source>
        <dbReference type="ARBA" id="ARBA00010088"/>
    </source>
</evidence>